<feature type="modified residue" description="4-aspartylphosphate" evidence="2">
    <location>
        <position position="80"/>
    </location>
</feature>
<dbReference type="CDD" id="cd00156">
    <property type="entry name" value="REC"/>
    <property type="match status" value="1"/>
</dbReference>
<evidence type="ECO:0000259" key="4">
    <source>
        <dbReference type="PROSITE" id="PS50110"/>
    </source>
</evidence>
<dbReference type="SMART" id="SM00448">
    <property type="entry name" value="REC"/>
    <property type="match status" value="1"/>
</dbReference>
<dbReference type="SUPFAM" id="SSF52172">
    <property type="entry name" value="CheY-like"/>
    <property type="match status" value="1"/>
</dbReference>
<evidence type="ECO:0000313" key="6">
    <source>
        <dbReference type="Proteomes" id="UP000316292"/>
    </source>
</evidence>
<dbReference type="InterPro" id="IPR001789">
    <property type="entry name" value="Sig_transdc_resp-reg_receiver"/>
</dbReference>
<protein>
    <submittedName>
        <fullName evidence="5">Response regulator</fullName>
    </submittedName>
</protein>
<comment type="caution">
    <text evidence="5">The sequence shown here is derived from an EMBL/GenBank/DDBJ whole genome shotgun (WGS) entry which is preliminary data.</text>
</comment>
<feature type="region of interest" description="Disordered" evidence="3">
    <location>
        <begin position="1"/>
        <end position="23"/>
    </location>
</feature>
<dbReference type="Pfam" id="PF00072">
    <property type="entry name" value="Response_reg"/>
    <property type="match status" value="1"/>
</dbReference>
<dbReference type="PANTHER" id="PTHR44591">
    <property type="entry name" value="STRESS RESPONSE REGULATOR PROTEIN 1"/>
    <property type="match status" value="1"/>
</dbReference>
<dbReference type="Gene3D" id="3.40.50.2300">
    <property type="match status" value="1"/>
</dbReference>
<gene>
    <name evidence="5" type="ORF">E6K71_07885</name>
</gene>
<reference evidence="5 6" key="1">
    <citation type="journal article" date="2019" name="Nat. Microbiol.">
        <title>Mediterranean grassland soil C-N compound turnover is dependent on rainfall and depth, and is mediated by genomically divergent microorganisms.</title>
        <authorList>
            <person name="Diamond S."/>
            <person name="Andeer P.F."/>
            <person name="Li Z."/>
            <person name="Crits-Christoph A."/>
            <person name="Burstein D."/>
            <person name="Anantharaman K."/>
            <person name="Lane K.R."/>
            <person name="Thomas B.C."/>
            <person name="Pan C."/>
            <person name="Northen T.R."/>
            <person name="Banfield J.F."/>
        </authorList>
    </citation>
    <scope>NUCLEOTIDE SEQUENCE [LARGE SCALE GENOMIC DNA]</scope>
    <source>
        <strain evidence="5">WS_1</strain>
    </source>
</reference>
<evidence type="ECO:0000256" key="2">
    <source>
        <dbReference type="PROSITE-ProRule" id="PRU00169"/>
    </source>
</evidence>
<sequence>MGTVLPNLRSSPNPATLAQDGASVPESKGTVLVVDDEEPVRKVAADLLTYLGYSVLTSPSGGDAVKTLLAGTRPDVVLLDVIMPEMNGTETFRKLREIDPELPILICTGFSDNASVEAFHGEGVSGFVHKPYHMKTLEEQVRKAIG</sequence>
<proteinExistence type="predicted"/>
<dbReference type="GO" id="GO:0000160">
    <property type="term" value="P:phosphorelay signal transduction system"/>
    <property type="evidence" value="ECO:0007669"/>
    <property type="project" value="InterPro"/>
</dbReference>
<dbReference type="Proteomes" id="UP000316292">
    <property type="component" value="Unassembled WGS sequence"/>
</dbReference>
<dbReference type="InterPro" id="IPR050595">
    <property type="entry name" value="Bact_response_regulator"/>
</dbReference>
<organism evidence="5 6">
    <name type="scientific">Eiseniibacteriota bacterium</name>
    <dbReference type="NCBI Taxonomy" id="2212470"/>
    <lineage>
        <taxon>Bacteria</taxon>
        <taxon>Candidatus Eiseniibacteriota</taxon>
    </lineage>
</organism>
<evidence type="ECO:0000256" key="1">
    <source>
        <dbReference type="ARBA" id="ARBA00022553"/>
    </source>
</evidence>
<keyword evidence="1 2" id="KW-0597">Phosphoprotein</keyword>
<dbReference type="EMBL" id="VBOR01000086">
    <property type="protein sequence ID" value="TMQ48171.1"/>
    <property type="molecule type" value="Genomic_DNA"/>
</dbReference>
<feature type="domain" description="Response regulatory" evidence="4">
    <location>
        <begin position="30"/>
        <end position="145"/>
    </location>
</feature>
<dbReference type="PROSITE" id="PS50110">
    <property type="entry name" value="RESPONSE_REGULATORY"/>
    <property type="match status" value="1"/>
</dbReference>
<evidence type="ECO:0000313" key="5">
    <source>
        <dbReference type="EMBL" id="TMQ48171.1"/>
    </source>
</evidence>
<evidence type="ECO:0000256" key="3">
    <source>
        <dbReference type="SAM" id="MobiDB-lite"/>
    </source>
</evidence>
<dbReference type="PANTHER" id="PTHR44591:SF3">
    <property type="entry name" value="RESPONSE REGULATORY DOMAIN-CONTAINING PROTEIN"/>
    <property type="match status" value="1"/>
</dbReference>
<name>A0A538S9V6_UNCEI</name>
<dbReference type="AlphaFoldDB" id="A0A538S9V6"/>
<dbReference type="InterPro" id="IPR011006">
    <property type="entry name" value="CheY-like_superfamily"/>
</dbReference>
<accession>A0A538S9V6</accession>